<feature type="transmembrane region" description="Helical" evidence="5">
    <location>
        <begin position="35"/>
        <end position="53"/>
    </location>
</feature>
<dbReference type="Pfam" id="PF02535">
    <property type="entry name" value="Zip"/>
    <property type="match status" value="1"/>
</dbReference>
<keyword evidence="4 5" id="KW-0472">Membrane</keyword>
<gene>
    <name evidence="6" type="ORF">ACFFHU_25525</name>
</gene>
<keyword evidence="3 5" id="KW-1133">Transmembrane helix</keyword>
<feature type="transmembrane region" description="Helical" evidence="5">
    <location>
        <begin position="218"/>
        <end position="240"/>
    </location>
</feature>
<keyword evidence="2 5" id="KW-0812">Transmembrane</keyword>
<feature type="transmembrane region" description="Helical" evidence="5">
    <location>
        <begin position="6"/>
        <end position="23"/>
    </location>
</feature>
<evidence type="ECO:0000256" key="4">
    <source>
        <dbReference type="ARBA" id="ARBA00023136"/>
    </source>
</evidence>
<feature type="transmembrane region" description="Helical" evidence="5">
    <location>
        <begin position="156"/>
        <end position="178"/>
    </location>
</feature>
<reference evidence="6 7" key="1">
    <citation type="submission" date="2024-09" db="EMBL/GenBank/DDBJ databases">
        <authorList>
            <person name="Sun Q."/>
            <person name="Mori K."/>
        </authorList>
    </citation>
    <scope>NUCLEOTIDE SEQUENCE [LARGE SCALE GENOMIC DNA]</scope>
    <source>
        <strain evidence="6 7">TBRC 2205</strain>
    </source>
</reference>
<evidence type="ECO:0000256" key="3">
    <source>
        <dbReference type="ARBA" id="ARBA00022989"/>
    </source>
</evidence>
<evidence type="ECO:0000256" key="2">
    <source>
        <dbReference type="ARBA" id="ARBA00022692"/>
    </source>
</evidence>
<evidence type="ECO:0000313" key="7">
    <source>
        <dbReference type="Proteomes" id="UP001589894"/>
    </source>
</evidence>
<dbReference type="Proteomes" id="UP001589894">
    <property type="component" value="Unassembled WGS sequence"/>
</dbReference>
<dbReference type="RefSeq" id="WP_377342787.1">
    <property type="nucleotide sequence ID" value="NZ_JBHLUE010000026.1"/>
</dbReference>
<feature type="transmembrane region" description="Helical" evidence="5">
    <location>
        <begin position="281"/>
        <end position="301"/>
    </location>
</feature>
<dbReference type="PANTHER" id="PTHR11040">
    <property type="entry name" value="ZINC/IRON TRANSPORTER"/>
    <property type="match status" value="1"/>
</dbReference>
<accession>A0ABV6P5B1</accession>
<evidence type="ECO:0000256" key="1">
    <source>
        <dbReference type="ARBA" id="ARBA00004141"/>
    </source>
</evidence>
<sequence length="302" mass="30376">MSTSQIALLGAIAGFTIFLGLPIGRLPSPAPRMRALLNATAVGILLFLLWDVLTHAWEPLDEAVGKRGHGAAAVDGVVLAGGLAVGLLGLVYFDRWMAARRTRMAESTAAVLSPPVAVSVGAADATPPATGSAAGGAPTPARDADRAAWRSGAGHLAMLIAVGIGLHNFAEGLAIGSSAAQGEIALAVLLIIGFGLHNATEGFGIVAPMAATGARPSWGYLGLLGLIGGGPTFLGTLIGQRFANDLVSIAFLALAAGSILYVVIELLAVGRRTAPKHIFTWGLLAGLLLGFATDAIVTAAGA</sequence>
<feature type="transmembrane region" description="Helical" evidence="5">
    <location>
        <begin position="73"/>
        <end position="93"/>
    </location>
</feature>
<feature type="transmembrane region" description="Helical" evidence="5">
    <location>
        <begin position="184"/>
        <end position="206"/>
    </location>
</feature>
<proteinExistence type="predicted"/>
<evidence type="ECO:0000256" key="5">
    <source>
        <dbReference type="SAM" id="Phobius"/>
    </source>
</evidence>
<comment type="caution">
    <text evidence="6">The sequence shown here is derived from an EMBL/GenBank/DDBJ whole genome shotgun (WGS) entry which is preliminary data.</text>
</comment>
<protein>
    <submittedName>
        <fullName evidence="6">ZIP family metal transporter</fullName>
    </submittedName>
</protein>
<evidence type="ECO:0000313" key="6">
    <source>
        <dbReference type="EMBL" id="MFC0567483.1"/>
    </source>
</evidence>
<dbReference type="PANTHER" id="PTHR11040:SF205">
    <property type="entry name" value="ZINC TRANSPORTER ZUPT"/>
    <property type="match status" value="1"/>
</dbReference>
<organism evidence="6 7">
    <name type="scientific">Plantactinospora siamensis</name>
    <dbReference type="NCBI Taxonomy" id="555372"/>
    <lineage>
        <taxon>Bacteria</taxon>
        <taxon>Bacillati</taxon>
        <taxon>Actinomycetota</taxon>
        <taxon>Actinomycetes</taxon>
        <taxon>Micromonosporales</taxon>
        <taxon>Micromonosporaceae</taxon>
        <taxon>Plantactinospora</taxon>
    </lineage>
</organism>
<dbReference type="InterPro" id="IPR003689">
    <property type="entry name" value="ZIP"/>
</dbReference>
<name>A0ABV6P5B1_9ACTN</name>
<keyword evidence="7" id="KW-1185">Reference proteome</keyword>
<feature type="transmembrane region" description="Helical" evidence="5">
    <location>
        <begin position="246"/>
        <end position="269"/>
    </location>
</feature>
<dbReference type="EMBL" id="JBHLUE010000026">
    <property type="protein sequence ID" value="MFC0567483.1"/>
    <property type="molecule type" value="Genomic_DNA"/>
</dbReference>
<comment type="subcellular location">
    <subcellularLocation>
        <location evidence="1">Membrane</location>
        <topology evidence="1">Multi-pass membrane protein</topology>
    </subcellularLocation>
</comment>